<gene>
    <name evidence="3" type="ORF">GCM10011585_36150</name>
</gene>
<dbReference type="SUPFAM" id="SSF52096">
    <property type="entry name" value="ClpP/crotonase"/>
    <property type="match status" value="1"/>
</dbReference>
<protein>
    <submittedName>
        <fullName evidence="3">Enoyl-CoA hydratase</fullName>
    </submittedName>
</protein>
<evidence type="ECO:0000313" key="3">
    <source>
        <dbReference type="EMBL" id="GGG88817.1"/>
    </source>
</evidence>
<dbReference type="InterPro" id="IPR001753">
    <property type="entry name" value="Enoyl-CoA_hydra/iso"/>
</dbReference>
<dbReference type="PANTHER" id="PTHR11941:SF54">
    <property type="entry name" value="ENOYL-COA HYDRATASE, MITOCHONDRIAL"/>
    <property type="match status" value="1"/>
</dbReference>
<organism evidence="3 4">
    <name type="scientific">Edaphobacter dinghuensis</name>
    <dbReference type="NCBI Taxonomy" id="1560005"/>
    <lineage>
        <taxon>Bacteria</taxon>
        <taxon>Pseudomonadati</taxon>
        <taxon>Acidobacteriota</taxon>
        <taxon>Terriglobia</taxon>
        <taxon>Terriglobales</taxon>
        <taxon>Acidobacteriaceae</taxon>
        <taxon>Edaphobacter</taxon>
    </lineage>
</organism>
<keyword evidence="4" id="KW-1185">Reference proteome</keyword>
<keyword evidence="2" id="KW-0456">Lyase</keyword>
<dbReference type="InterPro" id="IPR014748">
    <property type="entry name" value="Enoyl-CoA_hydra_C"/>
</dbReference>
<dbReference type="Gene3D" id="3.90.226.10">
    <property type="entry name" value="2-enoyl-CoA Hydratase, Chain A, domain 1"/>
    <property type="match status" value="1"/>
</dbReference>
<dbReference type="CDD" id="cd06558">
    <property type="entry name" value="crotonase-like"/>
    <property type="match status" value="1"/>
</dbReference>
<dbReference type="Gene3D" id="1.10.12.10">
    <property type="entry name" value="Lyase 2-enoyl-coa Hydratase, Chain A, domain 2"/>
    <property type="match status" value="1"/>
</dbReference>
<dbReference type="Pfam" id="PF00378">
    <property type="entry name" value="ECH_1"/>
    <property type="match status" value="1"/>
</dbReference>
<sequence length="260" mass="27138">MNYETLLCEVHEQIATVTLNRPKVLNALNTKVFDELEAVFTALASDSSVRVILLTGAGEKAFAAGADINELAATDAISGEAKARRGQGVFRLIETCGKPVIACINGFALGGGCELAMACTIRLASETARLGQPEVKLGLVPGYGGTQRLPRLVGRSSALRLMLTGEMIGAAEALRIGLVDEVLPPEQLMDRAKELAGAIAAMAPLAVAGCLEAVERGNGLGIDDAMKVEAAIFGRLCGTADKSEGTAAFLEKRSPKWAGR</sequence>
<dbReference type="InterPro" id="IPR029045">
    <property type="entry name" value="ClpP/crotonase-like_dom_sf"/>
</dbReference>
<dbReference type="FunFam" id="3.90.226.10:FF:000009">
    <property type="entry name" value="Carnitinyl-CoA dehydratase"/>
    <property type="match status" value="1"/>
</dbReference>
<accession>A0A917HSN4</accession>
<dbReference type="AlphaFoldDB" id="A0A917HSN4"/>
<evidence type="ECO:0000313" key="4">
    <source>
        <dbReference type="Proteomes" id="UP000647241"/>
    </source>
</evidence>
<dbReference type="FunFam" id="1.10.12.10:FF:000001">
    <property type="entry name" value="Probable enoyl-CoA hydratase, mitochondrial"/>
    <property type="match status" value="1"/>
</dbReference>
<reference evidence="3" key="2">
    <citation type="submission" date="2020-09" db="EMBL/GenBank/DDBJ databases">
        <authorList>
            <person name="Sun Q."/>
            <person name="Zhou Y."/>
        </authorList>
    </citation>
    <scope>NUCLEOTIDE SEQUENCE</scope>
    <source>
        <strain evidence="3">CGMCC 1.12997</strain>
    </source>
</reference>
<evidence type="ECO:0000256" key="2">
    <source>
        <dbReference type="ARBA" id="ARBA00023239"/>
    </source>
</evidence>
<dbReference type="GO" id="GO:0006635">
    <property type="term" value="P:fatty acid beta-oxidation"/>
    <property type="evidence" value="ECO:0007669"/>
    <property type="project" value="TreeGrafter"/>
</dbReference>
<dbReference type="RefSeq" id="WP_188555629.1">
    <property type="nucleotide sequence ID" value="NZ_BMGT01000004.1"/>
</dbReference>
<dbReference type="GO" id="GO:0016836">
    <property type="term" value="F:hydro-lyase activity"/>
    <property type="evidence" value="ECO:0007669"/>
    <property type="project" value="UniProtKB-ARBA"/>
</dbReference>
<dbReference type="Proteomes" id="UP000647241">
    <property type="component" value="Unassembled WGS sequence"/>
</dbReference>
<dbReference type="EMBL" id="BMGT01000004">
    <property type="protein sequence ID" value="GGG88817.1"/>
    <property type="molecule type" value="Genomic_DNA"/>
</dbReference>
<evidence type="ECO:0000256" key="1">
    <source>
        <dbReference type="ARBA" id="ARBA00005254"/>
    </source>
</evidence>
<dbReference type="PANTHER" id="PTHR11941">
    <property type="entry name" value="ENOYL-COA HYDRATASE-RELATED"/>
    <property type="match status" value="1"/>
</dbReference>
<name>A0A917HSN4_9BACT</name>
<comment type="similarity">
    <text evidence="1">Belongs to the enoyl-CoA hydratase/isomerase family.</text>
</comment>
<proteinExistence type="inferred from homology"/>
<comment type="caution">
    <text evidence="3">The sequence shown here is derived from an EMBL/GenBank/DDBJ whole genome shotgun (WGS) entry which is preliminary data.</text>
</comment>
<reference evidence="3" key="1">
    <citation type="journal article" date="2014" name="Int. J. Syst. Evol. Microbiol.">
        <title>Complete genome sequence of Corynebacterium casei LMG S-19264T (=DSM 44701T), isolated from a smear-ripened cheese.</title>
        <authorList>
            <consortium name="US DOE Joint Genome Institute (JGI-PGF)"/>
            <person name="Walter F."/>
            <person name="Albersmeier A."/>
            <person name="Kalinowski J."/>
            <person name="Ruckert C."/>
        </authorList>
    </citation>
    <scope>NUCLEOTIDE SEQUENCE</scope>
    <source>
        <strain evidence="3">CGMCC 1.12997</strain>
    </source>
</reference>